<dbReference type="Proteomes" id="UP000325081">
    <property type="component" value="Unassembled WGS sequence"/>
</dbReference>
<keyword evidence="3" id="KW-1185">Reference proteome</keyword>
<dbReference type="AlphaFoldDB" id="A0A5A7P6W0"/>
<evidence type="ECO:0000313" key="3">
    <source>
        <dbReference type="Proteomes" id="UP000325081"/>
    </source>
</evidence>
<protein>
    <submittedName>
        <fullName evidence="2">3-ketoacyl-CoA thiolase</fullName>
    </submittedName>
</protein>
<dbReference type="InterPro" id="IPR057188">
    <property type="entry name" value="DUF7866"/>
</dbReference>
<gene>
    <name evidence="2" type="ORF">STAS_04038</name>
</gene>
<dbReference type="PANTHER" id="PTHR33786:SF2">
    <property type="entry name" value="UBIQUITIN CARBOXYL-TERMINAL HYDROLASE"/>
    <property type="match status" value="1"/>
</dbReference>
<evidence type="ECO:0000313" key="2">
    <source>
        <dbReference type="EMBL" id="GER28256.1"/>
    </source>
</evidence>
<dbReference type="Pfam" id="PF25268">
    <property type="entry name" value="DUF7866"/>
    <property type="match status" value="1"/>
</dbReference>
<feature type="domain" description="DUF7866" evidence="1">
    <location>
        <begin position="71"/>
        <end position="124"/>
    </location>
</feature>
<name>A0A5A7P6W0_STRAF</name>
<evidence type="ECO:0000259" key="1">
    <source>
        <dbReference type="Pfam" id="PF25268"/>
    </source>
</evidence>
<reference evidence="3" key="1">
    <citation type="journal article" date="2019" name="Curr. Biol.">
        <title>Genome Sequence of Striga asiatica Provides Insight into the Evolution of Plant Parasitism.</title>
        <authorList>
            <person name="Yoshida S."/>
            <person name="Kim S."/>
            <person name="Wafula E.K."/>
            <person name="Tanskanen J."/>
            <person name="Kim Y.M."/>
            <person name="Honaas L."/>
            <person name="Yang Z."/>
            <person name="Spallek T."/>
            <person name="Conn C.E."/>
            <person name="Ichihashi Y."/>
            <person name="Cheong K."/>
            <person name="Cui S."/>
            <person name="Der J.P."/>
            <person name="Gundlach H."/>
            <person name="Jiao Y."/>
            <person name="Hori C."/>
            <person name="Ishida J.K."/>
            <person name="Kasahara H."/>
            <person name="Kiba T."/>
            <person name="Kim M.S."/>
            <person name="Koo N."/>
            <person name="Laohavisit A."/>
            <person name="Lee Y.H."/>
            <person name="Lumba S."/>
            <person name="McCourt P."/>
            <person name="Mortimer J.C."/>
            <person name="Mutuku J.M."/>
            <person name="Nomura T."/>
            <person name="Sasaki-Sekimoto Y."/>
            <person name="Seto Y."/>
            <person name="Wang Y."/>
            <person name="Wakatake T."/>
            <person name="Sakakibara H."/>
            <person name="Demura T."/>
            <person name="Yamaguchi S."/>
            <person name="Yoneyama K."/>
            <person name="Manabe R.I."/>
            <person name="Nelson D.C."/>
            <person name="Schulman A.H."/>
            <person name="Timko M.P."/>
            <person name="dePamphilis C.W."/>
            <person name="Choi D."/>
            <person name="Shirasu K."/>
        </authorList>
    </citation>
    <scope>NUCLEOTIDE SEQUENCE [LARGE SCALE GENOMIC DNA]</scope>
    <source>
        <strain evidence="3">cv. UVA1</strain>
    </source>
</reference>
<dbReference type="OrthoDB" id="1871192at2759"/>
<organism evidence="2 3">
    <name type="scientific">Striga asiatica</name>
    <name type="common">Asiatic witchweed</name>
    <name type="synonym">Buchnera asiatica</name>
    <dbReference type="NCBI Taxonomy" id="4170"/>
    <lineage>
        <taxon>Eukaryota</taxon>
        <taxon>Viridiplantae</taxon>
        <taxon>Streptophyta</taxon>
        <taxon>Embryophyta</taxon>
        <taxon>Tracheophyta</taxon>
        <taxon>Spermatophyta</taxon>
        <taxon>Magnoliopsida</taxon>
        <taxon>eudicotyledons</taxon>
        <taxon>Gunneridae</taxon>
        <taxon>Pentapetalae</taxon>
        <taxon>asterids</taxon>
        <taxon>lamiids</taxon>
        <taxon>Lamiales</taxon>
        <taxon>Orobanchaceae</taxon>
        <taxon>Buchnereae</taxon>
        <taxon>Striga</taxon>
    </lineage>
</organism>
<sequence length="125" mass="13944">MWDRISWKREKLKEMRAIGVFGPMFILLLSFVSLHEVSLSMGDGSSMLPVVELGNVKTMIMVDESRRKLSSFAVCSTCMCCGSGGGRNYCMLTACCYTINCNIPNRPFGLCSFTPKTCNCFQCHI</sequence>
<proteinExistence type="predicted"/>
<dbReference type="PANTHER" id="PTHR33786">
    <property type="entry name" value="UBIQUITIN CARBOXYL-TERMINAL HYDROLASE"/>
    <property type="match status" value="1"/>
</dbReference>
<accession>A0A5A7P6W0</accession>
<comment type="caution">
    <text evidence="2">The sequence shown here is derived from an EMBL/GenBank/DDBJ whole genome shotgun (WGS) entry which is preliminary data.</text>
</comment>
<dbReference type="EMBL" id="BKCP01002447">
    <property type="protein sequence ID" value="GER28256.1"/>
    <property type="molecule type" value="Genomic_DNA"/>
</dbReference>